<dbReference type="AlphaFoldDB" id="A0A7L7LC93"/>
<dbReference type="EMBL" id="CP055153">
    <property type="protein sequence ID" value="QMU30393.1"/>
    <property type="molecule type" value="Genomic_DNA"/>
</dbReference>
<dbReference type="Proteomes" id="UP000514509">
    <property type="component" value="Chromosome"/>
</dbReference>
<reference evidence="1 2" key="2">
    <citation type="submission" date="2020-08" db="EMBL/GenBank/DDBJ databases">
        <title>Adhaeribacter dokdonensis sp. nov., isolated from the rhizosphere of Elymus tsukushiensis, a plant native to the Dokdo Islands, Republic of Korea.</title>
        <authorList>
            <person name="Ghim S.Y."/>
        </authorList>
    </citation>
    <scope>NUCLEOTIDE SEQUENCE [LARGE SCALE GENOMIC DNA]</scope>
    <source>
        <strain evidence="1 2">KUDC8001</strain>
    </source>
</reference>
<organism evidence="1 2">
    <name type="scientific">Adhaeribacter radiodurans</name>
    <dbReference type="NCBI Taxonomy" id="2745197"/>
    <lineage>
        <taxon>Bacteria</taxon>
        <taxon>Pseudomonadati</taxon>
        <taxon>Bacteroidota</taxon>
        <taxon>Cytophagia</taxon>
        <taxon>Cytophagales</taxon>
        <taxon>Hymenobacteraceae</taxon>
        <taxon>Adhaeribacter</taxon>
    </lineage>
</organism>
<gene>
    <name evidence="1" type="ORF">HUW48_21250</name>
</gene>
<evidence type="ECO:0000313" key="1">
    <source>
        <dbReference type="EMBL" id="QMU30393.1"/>
    </source>
</evidence>
<reference evidence="1 2" key="1">
    <citation type="submission" date="2020-06" db="EMBL/GenBank/DDBJ databases">
        <authorList>
            <person name="Hwang Y.J."/>
        </authorList>
    </citation>
    <scope>NUCLEOTIDE SEQUENCE [LARGE SCALE GENOMIC DNA]</scope>
    <source>
        <strain evidence="1 2">KUDC8001</strain>
    </source>
</reference>
<protein>
    <submittedName>
        <fullName evidence="1">Uncharacterized protein</fullName>
    </submittedName>
</protein>
<keyword evidence="2" id="KW-1185">Reference proteome</keyword>
<name>A0A7L7LC93_9BACT</name>
<evidence type="ECO:0000313" key="2">
    <source>
        <dbReference type="Proteomes" id="UP000514509"/>
    </source>
</evidence>
<dbReference type="RefSeq" id="WP_182412840.1">
    <property type="nucleotide sequence ID" value="NZ_CP055153.1"/>
</dbReference>
<sequence>MPLKNINQLYKKLESALSNTLFVTKAKYLLGIVTDCLIKVKLDKNPLFQQLQTFMRAKVLLDFSLIKEDLKELNKAQKLAVYLQNYPASINFCI</sequence>
<dbReference type="KEGG" id="add:HUW48_21250"/>
<proteinExistence type="predicted"/>
<accession>A0A7L7LC93</accession>